<dbReference type="PANTHER" id="PTHR33086">
    <property type="entry name" value="OS05G0468200 PROTEIN-RELATED"/>
    <property type="match status" value="1"/>
</dbReference>
<protein>
    <recommendedName>
        <fullName evidence="1">DUF1618 domain-containing protein</fullName>
    </recommendedName>
</protein>
<reference evidence="2 3" key="2">
    <citation type="submission" date="2024-10" db="EMBL/GenBank/DDBJ databases">
        <authorList>
            <person name="Ryan C."/>
        </authorList>
    </citation>
    <scope>NUCLEOTIDE SEQUENCE [LARGE SCALE GENOMIC DNA]</scope>
</reference>
<feature type="domain" description="DUF1618" evidence="1">
    <location>
        <begin position="208"/>
        <end position="336"/>
    </location>
</feature>
<keyword evidence="3" id="KW-1185">Reference proteome</keyword>
<dbReference type="AlphaFoldDB" id="A0ABC9F4M7"/>
<sequence>MAPPWVLLHRIVNFVDGRAAATGGSSRELSPQEAMAAMKPYQVIAAPPEVTHLSMLLQTPADDLGRCALGGDISSTDKGIVVLYSGFYRPGNGGFSGDGCYMVYDAPNNALSAIPPLPDSPTMKGLGRTAVVMRHGSAVGDYTLAELVTTDAGFPEAKLCVWSPSSSVNRGSEWIQTPIRLPLPAHLTGPTCFFHIDMAFSFAGCFCWVDLFSGLLVCDPAAPQGPKLSFVPLPLGYCLEFPQNHRLRMEPETFRSMGCVCGAIKFVALVGYTMACPSNEVVLKSWTLSSDFKDWKQGSAICVRDLWESESFNEMELPRLSPMCPVLSMNEDEVIYAILNDIEHVDDVDEFGDIVGVNLVPKAHYMIRFDILQNKVLSSTKSSTGNLELLTPTLLASDFSAYLKDPKDRQVLITATTSTINHIMFISIIMLFQT</sequence>
<dbReference type="Pfam" id="PF07762">
    <property type="entry name" value="DUF1618"/>
    <property type="match status" value="1"/>
</dbReference>
<evidence type="ECO:0000259" key="1">
    <source>
        <dbReference type="Pfam" id="PF07762"/>
    </source>
</evidence>
<evidence type="ECO:0000313" key="2">
    <source>
        <dbReference type="EMBL" id="CAL5068941.1"/>
    </source>
</evidence>
<evidence type="ECO:0000313" key="3">
    <source>
        <dbReference type="Proteomes" id="UP001497457"/>
    </source>
</evidence>
<dbReference type="EMBL" id="OZ075115">
    <property type="protein sequence ID" value="CAL5068941.1"/>
    <property type="molecule type" value="Genomic_DNA"/>
</dbReference>
<proteinExistence type="predicted"/>
<reference evidence="3" key="1">
    <citation type="submission" date="2024-06" db="EMBL/GenBank/DDBJ databases">
        <authorList>
            <person name="Ryan C."/>
        </authorList>
    </citation>
    <scope>NUCLEOTIDE SEQUENCE [LARGE SCALE GENOMIC DNA]</scope>
</reference>
<accession>A0ABC9F4M7</accession>
<dbReference type="Proteomes" id="UP001497457">
    <property type="component" value="Chromosome 5rd"/>
</dbReference>
<gene>
    <name evidence="2" type="ORF">URODEC1_LOCUS101888</name>
</gene>
<name>A0ABC9F4M7_9POAL</name>
<dbReference type="PANTHER" id="PTHR33086:SF62">
    <property type="entry name" value="OS01G0182100 PROTEIN"/>
    <property type="match status" value="1"/>
</dbReference>
<dbReference type="InterPro" id="IPR011676">
    <property type="entry name" value="DUF1618"/>
</dbReference>
<organism evidence="2 3">
    <name type="scientific">Urochloa decumbens</name>
    <dbReference type="NCBI Taxonomy" id="240449"/>
    <lineage>
        <taxon>Eukaryota</taxon>
        <taxon>Viridiplantae</taxon>
        <taxon>Streptophyta</taxon>
        <taxon>Embryophyta</taxon>
        <taxon>Tracheophyta</taxon>
        <taxon>Spermatophyta</taxon>
        <taxon>Magnoliopsida</taxon>
        <taxon>Liliopsida</taxon>
        <taxon>Poales</taxon>
        <taxon>Poaceae</taxon>
        <taxon>PACMAD clade</taxon>
        <taxon>Panicoideae</taxon>
        <taxon>Panicodae</taxon>
        <taxon>Paniceae</taxon>
        <taxon>Melinidinae</taxon>
        <taxon>Urochloa</taxon>
    </lineage>
</organism>